<dbReference type="HOGENOM" id="CLU_1472930_0_0_7"/>
<protein>
    <submittedName>
        <fullName evidence="1">Uncharacterized protein</fullName>
    </submittedName>
</protein>
<organism evidence="1 2">
    <name type="scientific">Maridesulfovibrio salexigens (strain ATCC 14822 / DSM 2638 / NCIMB 8403 / VKM B-1763)</name>
    <name type="common">Desulfovibrio salexigens</name>
    <dbReference type="NCBI Taxonomy" id="526222"/>
    <lineage>
        <taxon>Bacteria</taxon>
        <taxon>Pseudomonadati</taxon>
        <taxon>Thermodesulfobacteriota</taxon>
        <taxon>Desulfovibrionia</taxon>
        <taxon>Desulfovibrionales</taxon>
        <taxon>Desulfovibrionaceae</taxon>
        <taxon>Maridesulfovibrio</taxon>
    </lineage>
</organism>
<dbReference type="RefSeq" id="WP_015853405.1">
    <property type="nucleotide sequence ID" value="NC_012881.1"/>
</dbReference>
<dbReference type="AlphaFoldDB" id="C6BTA8"/>
<proteinExistence type="predicted"/>
<dbReference type="KEGG" id="dsa:Desal_3543"/>
<dbReference type="eggNOG" id="ENOG5031A31">
    <property type="taxonomic scope" value="Bacteria"/>
</dbReference>
<dbReference type="STRING" id="526222.Desal_3543"/>
<dbReference type="Proteomes" id="UP000002601">
    <property type="component" value="Chromosome"/>
</dbReference>
<dbReference type="EMBL" id="CP001649">
    <property type="protein sequence ID" value="ACS81589.1"/>
    <property type="molecule type" value="Genomic_DNA"/>
</dbReference>
<evidence type="ECO:0000313" key="1">
    <source>
        <dbReference type="EMBL" id="ACS81589.1"/>
    </source>
</evidence>
<evidence type="ECO:0000313" key="2">
    <source>
        <dbReference type="Proteomes" id="UP000002601"/>
    </source>
</evidence>
<gene>
    <name evidence="1" type="ordered locus">Desal_3543</name>
</gene>
<name>C6BTA8_MARSD</name>
<sequence length="193" mass="20127">MADKKVILVACGSAAVDADGAALKKFMKKTASVASFDNADVAAAASKIEGAAVVAPEGIAKVFEEDGAFAVVELGDADGAALEAAVAQISEAADRRTLIVIACNEGLYFAGLGINKKAGKVERSANASDIIATICYIADLLVPADCTGGVLYQVLKDPNMKIKEVTKLKEALARMEVALQRDNREPWDKHDCA</sequence>
<reference evidence="1 2" key="1">
    <citation type="submission" date="2009-06" db="EMBL/GenBank/DDBJ databases">
        <title>Complete sequence of Desulfovibrio salexigens DSM 2638.</title>
        <authorList>
            <consortium name="US DOE Joint Genome Institute"/>
            <person name="Lucas S."/>
            <person name="Copeland A."/>
            <person name="Lapidus A."/>
            <person name="Glavina del Rio T."/>
            <person name="Tice H."/>
            <person name="Bruce D."/>
            <person name="Goodwin L."/>
            <person name="Pitluck S."/>
            <person name="Munk A.C."/>
            <person name="Brettin T."/>
            <person name="Detter J.C."/>
            <person name="Han C."/>
            <person name="Tapia R."/>
            <person name="Larimer F."/>
            <person name="Land M."/>
            <person name="Hauser L."/>
            <person name="Kyrpides N."/>
            <person name="Anderson I."/>
            <person name="Wall J.D."/>
            <person name="Arkin A.P."/>
            <person name="Dehal P."/>
            <person name="Chivian D."/>
            <person name="Giles B."/>
            <person name="Hazen T.C."/>
        </authorList>
    </citation>
    <scope>NUCLEOTIDE SEQUENCE [LARGE SCALE GENOMIC DNA]</scope>
    <source>
        <strain evidence="2">ATCC 14822 / DSM 2638 / NCIMB 8403 / VKM B-1763</strain>
    </source>
</reference>
<accession>C6BTA8</accession>
<dbReference type="OrthoDB" id="5457333at2"/>
<keyword evidence="2" id="KW-1185">Reference proteome</keyword>